<dbReference type="PANTHER" id="PTHR35585">
    <property type="entry name" value="HHE DOMAIN PROTEIN (AFU_ORTHOLOGUE AFUA_4G00730)"/>
    <property type="match status" value="1"/>
</dbReference>
<comment type="caution">
    <text evidence="3">The sequence shown here is derived from an EMBL/GenBank/DDBJ whole genome shotgun (WGS) entry which is preliminary data.</text>
</comment>
<dbReference type="PANTHER" id="PTHR35585:SF1">
    <property type="entry name" value="HHE DOMAIN PROTEIN (AFU_ORTHOLOGUE AFUA_4G00730)"/>
    <property type="match status" value="1"/>
</dbReference>
<dbReference type="RefSeq" id="WP_200377551.1">
    <property type="nucleotide sequence ID" value="NZ_NRRU01000002.1"/>
</dbReference>
<organism evidence="3 4">
    <name type="scientific">Rubrivivax gelatinosus</name>
    <name type="common">Rhodocyclus gelatinosus</name>
    <name type="synonym">Rhodopseudomonas gelatinosa</name>
    <dbReference type="NCBI Taxonomy" id="28068"/>
    <lineage>
        <taxon>Bacteria</taxon>
        <taxon>Pseudomonadati</taxon>
        <taxon>Pseudomonadota</taxon>
        <taxon>Betaproteobacteria</taxon>
        <taxon>Burkholderiales</taxon>
        <taxon>Sphaerotilaceae</taxon>
        <taxon>Rubrivivax</taxon>
    </lineage>
</organism>
<gene>
    <name evidence="3" type="ORF">CKO43_00880</name>
</gene>
<name>A0ABS1DQ96_RUBGE</name>
<protein>
    <recommendedName>
        <fullName evidence="2">Hemerythrin-like domain-containing protein</fullName>
    </recommendedName>
</protein>
<reference evidence="3" key="1">
    <citation type="submission" date="2017-08" db="EMBL/GenBank/DDBJ databases">
        <authorList>
            <person name="Imhoff J.F."/>
            <person name="Rahn T."/>
            <person name="Kuenzel S."/>
            <person name="Neulinger S.C."/>
        </authorList>
    </citation>
    <scope>NUCLEOTIDE SEQUENCE</scope>
    <source>
        <strain evidence="3">IM 151</strain>
    </source>
</reference>
<reference evidence="3" key="2">
    <citation type="journal article" date="2020" name="Microorganisms">
        <title>Osmotic Adaptation and Compatible Solute Biosynthesis of Phototrophic Bacteria as Revealed from Genome Analyses.</title>
        <authorList>
            <person name="Imhoff J.F."/>
            <person name="Rahn T."/>
            <person name="Kunzel S."/>
            <person name="Keller A."/>
            <person name="Neulinger S.C."/>
        </authorList>
    </citation>
    <scope>NUCLEOTIDE SEQUENCE</scope>
    <source>
        <strain evidence="3">IM 151</strain>
    </source>
</reference>
<evidence type="ECO:0000256" key="1">
    <source>
        <dbReference type="SAM" id="MobiDB-lite"/>
    </source>
</evidence>
<feature type="domain" description="Hemerythrin-like" evidence="2">
    <location>
        <begin position="17"/>
        <end position="133"/>
    </location>
</feature>
<feature type="region of interest" description="Disordered" evidence="1">
    <location>
        <begin position="154"/>
        <end position="194"/>
    </location>
</feature>
<keyword evidence="4" id="KW-1185">Reference proteome</keyword>
<accession>A0ABS1DQ96</accession>
<evidence type="ECO:0000259" key="2">
    <source>
        <dbReference type="Pfam" id="PF01814"/>
    </source>
</evidence>
<dbReference type="Pfam" id="PF01814">
    <property type="entry name" value="Hemerythrin"/>
    <property type="match status" value="1"/>
</dbReference>
<evidence type="ECO:0000313" key="4">
    <source>
        <dbReference type="Proteomes" id="UP001041814"/>
    </source>
</evidence>
<evidence type="ECO:0000313" key="3">
    <source>
        <dbReference type="EMBL" id="MBK1711331.1"/>
    </source>
</evidence>
<dbReference type="Gene3D" id="1.20.120.520">
    <property type="entry name" value="nmb1532 protein domain like"/>
    <property type="match status" value="1"/>
</dbReference>
<proteinExistence type="predicted"/>
<sequence length="194" mass="21964">MPRLSRAAQVARDQVFAELKNDHKRVRKAYKDFEKLDKSDTEACSRIVEQVLLELSVHATLEEELLYPPARAALTETDLVDEAEVEHESAHQLIDQLRTMSPDDDKYAARFTVLCEYVLHHVKEEEGEFFPALENLRLEWERIAADMSARRQELLADESDDAPAIIGEPELIADDDRLPANGVADSGAANPRKI</sequence>
<dbReference type="EMBL" id="NRRU01000002">
    <property type="protein sequence ID" value="MBK1711331.1"/>
    <property type="molecule type" value="Genomic_DNA"/>
</dbReference>
<dbReference type="CDD" id="cd12108">
    <property type="entry name" value="Hr-like"/>
    <property type="match status" value="1"/>
</dbReference>
<dbReference type="Proteomes" id="UP001041814">
    <property type="component" value="Unassembled WGS sequence"/>
</dbReference>
<dbReference type="InterPro" id="IPR012312">
    <property type="entry name" value="Hemerythrin-like"/>
</dbReference>